<organism evidence="1 2">
    <name type="scientific">Euphydryas editha</name>
    <name type="common">Edith's checkerspot</name>
    <dbReference type="NCBI Taxonomy" id="104508"/>
    <lineage>
        <taxon>Eukaryota</taxon>
        <taxon>Metazoa</taxon>
        <taxon>Ecdysozoa</taxon>
        <taxon>Arthropoda</taxon>
        <taxon>Hexapoda</taxon>
        <taxon>Insecta</taxon>
        <taxon>Pterygota</taxon>
        <taxon>Neoptera</taxon>
        <taxon>Endopterygota</taxon>
        <taxon>Lepidoptera</taxon>
        <taxon>Glossata</taxon>
        <taxon>Ditrysia</taxon>
        <taxon>Papilionoidea</taxon>
        <taxon>Nymphalidae</taxon>
        <taxon>Nymphalinae</taxon>
        <taxon>Euphydryas</taxon>
    </lineage>
</organism>
<name>A0AAU9UYP9_EUPED</name>
<sequence>MLDEMVKILRYFQDTKLTTKYTVILSDAIPLINCLRRMLENTKDAEGQLISGENVSNSKLLAADLILAFNERLNYLENEESYYLAVLDLRYKHRIFHKQYTIIRAKRRLGELLNVNLQNISESMMPQPSTSFEPSLICGRL</sequence>
<accession>A0AAU9UYP9</accession>
<proteinExistence type="predicted"/>
<evidence type="ECO:0000313" key="2">
    <source>
        <dbReference type="Proteomes" id="UP001153954"/>
    </source>
</evidence>
<evidence type="ECO:0000313" key="1">
    <source>
        <dbReference type="EMBL" id="CAH2103172.1"/>
    </source>
</evidence>
<keyword evidence="2" id="KW-1185">Reference proteome</keyword>
<dbReference type="EMBL" id="CAKOGL010000026">
    <property type="protein sequence ID" value="CAH2103172.1"/>
    <property type="molecule type" value="Genomic_DNA"/>
</dbReference>
<dbReference type="AlphaFoldDB" id="A0AAU9UYP9"/>
<dbReference type="Proteomes" id="UP001153954">
    <property type="component" value="Unassembled WGS sequence"/>
</dbReference>
<gene>
    <name evidence="1" type="ORF">EEDITHA_LOCUS17717</name>
</gene>
<comment type="caution">
    <text evidence="1">The sequence shown here is derived from an EMBL/GenBank/DDBJ whole genome shotgun (WGS) entry which is preliminary data.</text>
</comment>
<reference evidence="1" key="1">
    <citation type="submission" date="2022-03" db="EMBL/GenBank/DDBJ databases">
        <authorList>
            <person name="Tunstrom K."/>
        </authorList>
    </citation>
    <scope>NUCLEOTIDE SEQUENCE</scope>
</reference>
<protein>
    <submittedName>
        <fullName evidence="1">Uncharacterized protein</fullName>
    </submittedName>
</protein>